<evidence type="ECO:0000313" key="2">
    <source>
        <dbReference type="EMBL" id="CRP04397.1"/>
    </source>
</evidence>
<protein>
    <recommendedName>
        <fullName evidence="1">YagK/YfjJ C-terminal domain-containing protein</fullName>
    </recommendedName>
</protein>
<organism evidence="2 3">
    <name type="scientific">Pseudomonas aeruginosa</name>
    <dbReference type="NCBI Taxonomy" id="287"/>
    <lineage>
        <taxon>Bacteria</taxon>
        <taxon>Pseudomonadati</taxon>
        <taxon>Pseudomonadota</taxon>
        <taxon>Gammaproteobacteria</taxon>
        <taxon>Pseudomonadales</taxon>
        <taxon>Pseudomonadaceae</taxon>
        <taxon>Pseudomonas</taxon>
    </lineage>
</organism>
<dbReference type="RefSeq" id="WP_025297466.1">
    <property type="nucleotide sequence ID" value="NZ_CAADLZ010000360.1"/>
</dbReference>
<proteinExistence type="predicted"/>
<gene>
    <name evidence="2" type="ORF">PAERUG_P19_London_7_VIM_2_05_10_03254</name>
</gene>
<name>A0A9P1VVM3_PSEAI</name>
<feature type="domain" description="YagK/YfjJ C-terminal" evidence="1">
    <location>
        <begin position="43"/>
        <end position="215"/>
    </location>
</feature>
<evidence type="ECO:0000313" key="3">
    <source>
        <dbReference type="Proteomes" id="UP000045039"/>
    </source>
</evidence>
<comment type="caution">
    <text evidence="2">The sequence shown here is derived from an EMBL/GenBank/DDBJ whole genome shotgun (WGS) entry which is preliminary data.</text>
</comment>
<dbReference type="Pfam" id="PF11726">
    <property type="entry name" value="YagK_YfjJ_C"/>
    <property type="match status" value="1"/>
</dbReference>
<accession>A0A9P1VVM3</accession>
<reference evidence="3" key="1">
    <citation type="submission" date="2015-06" db="EMBL/GenBank/DDBJ databases">
        <authorList>
            <person name="Radhakrishnan Rajesh"/>
            <person name="Underwood Anthony"/>
            <person name="Al-Shahib Ali"/>
        </authorList>
    </citation>
    <scope>NUCLEOTIDE SEQUENCE [LARGE SCALE GENOMIC DNA]</scope>
    <source>
        <strain evidence="3">P19_London_7_VIM_2_05_10</strain>
    </source>
</reference>
<dbReference type="InterPro" id="IPR057271">
    <property type="entry name" value="YagK_YfjJ_C"/>
</dbReference>
<dbReference type="Proteomes" id="UP000045039">
    <property type="component" value="Unassembled WGS sequence"/>
</dbReference>
<dbReference type="EMBL" id="CVVU01000203">
    <property type="protein sequence ID" value="CRP04397.1"/>
    <property type="molecule type" value="Genomic_DNA"/>
</dbReference>
<dbReference type="AlphaFoldDB" id="A0A9P1VVM3"/>
<sequence>MYDQPPVGSPQWRDLSVQLLPHESHEAYLNNIYSLLSNSLMVHPRWTVIRLDLHVPTGCFLPQRAITDFIESLKSQLEHVRSIKAAAGKRAYDPMLRYVWVREWDTAEYPHYHLALLLNHDAYFSVGDYSKLQSDDCSYDQMLAGRIYKAWGVALGVDWAIAMKGVLFAPNPVSPLQVQHPLFEQQYQSVFYRLSYFAKKRTKVYGDGQRNFGMSQLSRLKTELP</sequence>
<evidence type="ECO:0000259" key="1">
    <source>
        <dbReference type="Pfam" id="PF11726"/>
    </source>
</evidence>